<dbReference type="SMART" id="SM00822">
    <property type="entry name" value="PKS_KR"/>
    <property type="match status" value="1"/>
</dbReference>
<dbReference type="InterPro" id="IPR020806">
    <property type="entry name" value="PKS_PP-bd"/>
</dbReference>
<comment type="caution">
    <text evidence="9">The sequence shown here is derived from an EMBL/GenBank/DDBJ whole genome shotgun (WGS) entry which is preliminary data.</text>
</comment>
<reference evidence="9 10" key="1">
    <citation type="journal article" date="2021" name="Int. J. Syst. Evol. Microbiol.">
        <title>Reticulibacter mediterranei gen. nov., sp. nov., within the new family Reticulibacteraceae fam. nov., and Ktedonospora formicarum gen. nov., sp. nov., Ktedonobacter robiniae sp. nov., Dictyobacter formicarum sp. nov. and Dictyobacter arantiisoli sp. nov., belonging to the class Ktedonobacteria.</title>
        <authorList>
            <person name="Yabe S."/>
            <person name="Zheng Y."/>
            <person name="Wang C.M."/>
            <person name="Sakai Y."/>
            <person name="Abe K."/>
            <person name="Yokota A."/>
            <person name="Donadio S."/>
            <person name="Cavaletti L."/>
            <person name="Monciardini P."/>
        </authorList>
    </citation>
    <scope>NUCLEOTIDE SEQUENCE [LARGE SCALE GENOMIC DNA]</scope>
    <source>
        <strain evidence="9 10">SOSP1-30</strain>
    </source>
</reference>
<dbReference type="SMART" id="SM00823">
    <property type="entry name" value="PKS_PP"/>
    <property type="match status" value="3"/>
</dbReference>
<dbReference type="SMART" id="SM00827">
    <property type="entry name" value="PKS_AT"/>
    <property type="match status" value="1"/>
</dbReference>
<dbReference type="SUPFAM" id="SSF52151">
    <property type="entry name" value="FabD/lysophospholipase-like"/>
    <property type="match status" value="1"/>
</dbReference>
<dbReference type="Gene3D" id="3.40.366.10">
    <property type="entry name" value="Malonyl-Coenzyme A Acyl Carrier Protein, domain 2"/>
    <property type="match status" value="1"/>
</dbReference>
<dbReference type="Pfam" id="PF00109">
    <property type="entry name" value="ketoacyl-synt"/>
    <property type="match status" value="1"/>
</dbReference>
<dbReference type="CDD" id="cd08953">
    <property type="entry name" value="KR_2_SDR_x"/>
    <property type="match status" value="1"/>
</dbReference>
<comment type="similarity">
    <text evidence="5">In the C-terminal section; belongs to the NRP synthetase family.</text>
</comment>
<dbReference type="InterPro" id="IPR014030">
    <property type="entry name" value="Ketoacyl_synth_N"/>
</dbReference>
<dbReference type="InterPro" id="IPR023213">
    <property type="entry name" value="CAT-like_dom_sf"/>
</dbReference>
<dbReference type="SUPFAM" id="SSF53901">
    <property type="entry name" value="Thiolase-like"/>
    <property type="match status" value="1"/>
</dbReference>
<evidence type="ECO:0000256" key="3">
    <source>
        <dbReference type="ARBA" id="ARBA00022553"/>
    </source>
</evidence>
<dbReference type="InterPro" id="IPR016039">
    <property type="entry name" value="Thiolase-like"/>
</dbReference>
<dbReference type="InterPro" id="IPR018201">
    <property type="entry name" value="Ketoacyl_synth_AS"/>
</dbReference>
<dbReference type="InterPro" id="IPR006162">
    <property type="entry name" value="Ppantetheine_attach_site"/>
</dbReference>
<dbReference type="SUPFAM" id="SSF51735">
    <property type="entry name" value="NAD(P)-binding Rossmann-fold domains"/>
    <property type="match status" value="2"/>
</dbReference>
<feature type="domain" description="Carrier" evidence="7">
    <location>
        <begin position="3123"/>
        <end position="3198"/>
    </location>
</feature>
<comment type="cofactor">
    <cofactor evidence="1">
        <name>pantetheine 4'-phosphate</name>
        <dbReference type="ChEBI" id="CHEBI:47942"/>
    </cofactor>
</comment>
<keyword evidence="2" id="KW-0596">Phosphopantetheine</keyword>
<dbReference type="InterPro" id="IPR045851">
    <property type="entry name" value="AMP-bd_C_sf"/>
</dbReference>
<dbReference type="Proteomes" id="UP000654345">
    <property type="component" value="Unassembled WGS sequence"/>
</dbReference>
<dbReference type="PROSITE" id="PS50075">
    <property type="entry name" value="CARRIER"/>
    <property type="match status" value="3"/>
</dbReference>
<dbReference type="Pfam" id="PF08659">
    <property type="entry name" value="KR"/>
    <property type="match status" value="1"/>
</dbReference>
<evidence type="ECO:0000259" key="7">
    <source>
        <dbReference type="PROSITE" id="PS50075"/>
    </source>
</evidence>
<dbReference type="CDD" id="cd05930">
    <property type="entry name" value="A_NRPS"/>
    <property type="match status" value="1"/>
</dbReference>
<evidence type="ECO:0008006" key="11">
    <source>
        <dbReference type="Google" id="ProtNLM"/>
    </source>
</evidence>
<dbReference type="Pfam" id="PF00550">
    <property type="entry name" value="PP-binding"/>
    <property type="match status" value="3"/>
</dbReference>
<dbReference type="InterPro" id="IPR020841">
    <property type="entry name" value="PKS_Beta-ketoAc_synthase_dom"/>
</dbReference>
<keyword evidence="3" id="KW-0597">Phosphoprotein</keyword>
<dbReference type="SMART" id="SM00825">
    <property type="entry name" value="PKS_KS"/>
    <property type="match status" value="1"/>
</dbReference>
<dbReference type="InterPro" id="IPR049490">
    <property type="entry name" value="C883_1060-like_KR_N"/>
</dbReference>
<dbReference type="Gene3D" id="3.40.50.980">
    <property type="match status" value="4"/>
</dbReference>
<dbReference type="Gene3D" id="3.40.50.720">
    <property type="entry name" value="NAD(P)-binding Rossmann-like Domain"/>
    <property type="match status" value="1"/>
</dbReference>
<dbReference type="Pfam" id="PF00501">
    <property type="entry name" value="AMP-binding"/>
    <property type="match status" value="2"/>
</dbReference>
<dbReference type="Pfam" id="PF13193">
    <property type="entry name" value="AMP-binding_C"/>
    <property type="match status" value="2"/>
</dbReference>
<dbReference type="Gene3D" id="3.40.47.10">
    <property type="match status" value="1"/>
</dbReference>
<dbReference type="Gene3D" id="3.30.559.10">
    <property type="entry name" value="Chloramphenicol acetyltransferase-like domain"/>
    <property type="match status" value="1"/>
</dbReference>
<feature type="domain" description="Carrier" evidence="7">
    <location>
        <begin position="1578"/>
        <end position="1653"/>
    </location>
</feature>
<dbReference type="EMBL" id="BNJG01000002">
    <property type="protein sequence ID" value="GHO57485.1"/>
    <property type="molecule type" value="Genomic_DNA"/>
</dbReference>
<dbReference type="InterPro" id="IPR036291">
    <property type="entry name" value="NAD(P)-bd_dom_sf"/>
</dbReference>
<dbReference type="InterPro" id="IPR016035">
    <property type="entry name" value="Acyl_Trfase/lysoPLipase"/>
</dbReference>
<dbReference type="Gene3D" id="1.10.1200.10">
    <property type="entry name" value="ACP-like"/>
    <property type="match status" value="3"/>
</dbReference>
<dbReference type="PROSITE" id="PS52004">
    <property type="entry name" value="KS3_2"/>
    <property type="match status" value="1"/>
</dbReference>
<dbReference type="Gene3D" id="3.30.70.250">
    <property type="entry name" value="Malonyl-CoA ACP transacylase, ACP-binding"/>
    <property type="match status" value="1"/>
</dbReference>
<dbReference type="CDD" id="cd19531">
    <property type="entry name" value="LCL_NRPS-like"/>
    <property type="match status" value="1"/>
</dbReference>
<dbReference type="InterPro" id="IPR000873">
    <property type="entry name" value="AMP-dep_synth/lig_dom"/>
</dbReference>
<evidence type="ECO:0000313" key="9">
    <source>
        <dbReference type="EMBL" id="GHO57485.1"/>
    </source>
</evidence>
<dbReference type="Gene3D" id="3.30.300.30">
    <property type="match status" value="2"/>
</dbReference>
<dbReference type="Pfam" id="PF21394">
    <property type="entry name" value="Beta-ketacyl_N"/>
    <property type="match status" value="1"/>
</dbReference>
<dbReference type="Pfam" id="PF02801">
    <property type="entry name" value="Ketoacyl-synt_C"/>
    <property type="match status" value="1"/>
</dbReference>
<dbReference type="PANTHER" id="PTHR45527">
    <property type="entry name" value="NONRIBOSOMAL PEPTIDE SYNTHETASE"/>
    <property type="match status" value="1"/>
</dbReference>
<keyword evidence="10" id="KW-1185">Reference proteome</keyword>
<evidence type="ECO:0000256" key="6">
    <source>
        <dbReference type="SAM" id="MobiDB-lite"/>
    </source>
</evidence>
<evidence type="ECO:0000256" key="4">
    <source>
        <dbReference type="ARBA" id="ARBA00022679"/>
    </source>
</evidence>
<evidence type="ECO:0000256" key="5">
    <source>
        <dbReference type="ARBA" id="ARBA00029443"/>
    </source>
</evidence>
<dbReference type="RefSeq" id="WP_201373883.1">
    <property type="nucleotide sequence ID" value="NZ_BNJG01000002.1"/>
</dbReference>
<dbReference type="Pfam" id="PF22621">
    <property type="entry name" value="CurL-like_PKS_C"/>
    <property type="match status" value="1"/>
</dbReference>
<dbReference type="Gene3D" id="3.30.559.30">
    <property type="entry name" value="Nonribosomal peptide synthetase, condensation domain"/>
    <property type="match status" value="1"/>
</dbReference>
<dbReference type="PROSITE" id="PS00455">
    <property type="entry name" value="AMP_BINDING"/>
    <property type="match status" value="1"/>
</dbReference>
<organism evidence="9 10">
    <name type="scientific">Ktedonobacter robiniae</name>
    <dbReference type="NCBI Taxonomy" id="2778365"/>
    <lineage>
        <taxon>Bacteria</taxon>
        <taxon>Bacillati</taxon>
        <taxon>Chloroflexota</taxon>
        <taxon>Ktedonobacteria</taxon>
        <taxon>Ktedonobacterales</taxon>
        <taxon>Ktedonobacteraceae</taxon>
        <taxon>Ktedonobacter</taxon>
    </lineage>
</organism>
<dbReference type="NCBIfam" id="TIGR01733">
    <property type="entry name" value="AA-adenyl-dom"/>
    <property type="match status" value="2"/>
</dbReference>
<dbReference type="Gene3D" id="2.30.38.10">
    <property type="entry name" value="Luciferase, Domain 3"/>
    <property type="match status" value="2"/>
</dbReference>
<dbReference type="InterPro" id="IPR036736">
    <property type="entry name" value="ACP-like_sf"/>
</dbReference>
<dbReference type="NCBIfam" id="NF003417">
    <property type="entry name" value="PRK04813.1"/>
    <property type="match status" value="2"/>
</dbReference>
<keyword evidence="4" id="KW-0808">Transferase</keyword>
<dbReference type="InterPro" id="IPR016036">
    <property type="entry name" value="Malonyl_transacylase_ACP-bd"/>
</dbReference>
<gene>
    <name evidence="9" type="ORF">KSB_59600</name>
</gene>
<protein>
    <recommendedName>
        <fullName evidence="11">Non-ribosomal peptide synthetase</fullName>
    </recommendedName>
</protein>
<name>A0ABQ3UYQ0_9CHLR</name>
<proteinExistence type="inferred from homology"/>
<sequence length="3229" mass="360776">MDTLQMSVLLLFKQQVLFRPDAIAVTFEDISLTYVGLNKQANRLAHYLQRQGIGPESLVGIAIERSPDMLIALLAVLKTGAAYVPLDPTYPSERLSFMLHDAHISLLLTHQHLTAQLPVSSLPLLSLDLIWPAIADESSEDLSLTISPHNLAYIIYTSGSTGQPKGVQITHGGLYALASTQQEIFAIQPQDRILQFASLSFDASVFEICLALMAGATLVLATREALLPGKNLQDVLEQYAITHATLPPSVLASLTSDQLPCLHTVISAGELLSRGLANQLVKTHRLYNAYGPTEATVWATGAYYTSYTSAQDQPPLIGPAINHVQTHVLNEQLQPVSIGASGELYLGGPGIARGYRNQAALTAERFIPDPFSKEAGTRLYKTGDLVRVHADGALEFLGRLDHQVKIRGFRIEPDEIQLLLNTHPSVQQSLVVAQKDASGYQSLTAYVIPHPENASDKDALRAYLQQRLPDYMLPSRFTFLQAFPLTPNGKIDRHVLIQPTTLDQSPETDLEGPRTSIEKNLLALWTRLLGIAHIGVHDSFFTIGGHSLIAAQMTARIYDLFQIEVPLQIFFALPTIAKMARYIEEALHNKTQVSLPPITKRPHTHTAPLSFTQQRLWFLDQLEVARPAYIVPVALHLRGSLQLAVLNKSINHIIQRHEILRTVFPDDRGQAFQSIAPYRPIIPLMIELSTHDGTEKKQQVQQIITQEIHRPFDLAHGPLLRVMLLRLDDHEHILLLTMHHIITDDWSIDIFLHEFTSFYSSFVQNKEPHLPELSVQYADVAHWQQAHHQQAKFTEQSSYWKQQLQGLPPVLTLPGERSRPPIPSFQGASLPFLLSPQTSQHVRALAQREQVTVFMVLLAAFQTLLYRYSDQRDIAVGTPIAHRFRTELESLLGFFANTLVIRTHPAADMPFLDFLHHVRNVILEAYAHQDLPFEQLVELLQPQRSLSHNPLFQIMFLFQNQTLHLDESTIPELEVRQLEVHTETIQCDLQLEMIETPHGISGVFRYAVDLFDTSTITYMVAHFQCLLNTVVVHPTNPLAMLSFLTVEENQAFSTWQTTQISSSPNNQCLHQIIEAQVELTPDAIAVQFEHTTLTYRALNERANQIAHYLRSFGVGPDVLVGICMTRSLDMILGLLGIMKAGGAYVPLDPDYPAARLQWMMQEIHAPVLLLQKNVQLSLPDTTITAIYLEDAWETISTYAITNPDVMTHPDNLIYTIYTSGSTGQPKGVMNTHRGLCNRLNWMQETYALTSTDQVLQKTPFSFDVSVWELFWPLLSGARLVIAPPGTQRDCLALFHLITQQCITIVHFVPSMLQACLDTPGMDRCVSLRHVFCSGEALSTHHQRRFFHCLPSTKLHNLYGPTEAAIDVTFWECSQTSELDYVPIGHPIANTHLYILDTQGQIAPVGKPGEIAIAGVGLARGYLNRPDLTAERFLPDPFSDHPNARLYYTGDLACYQANGSIKFLGRIDHQIKLRGFRIEPAEIEATLLTHPLVRECLVLAKEDNDNMPALVAYVVITSTPPDWIETLRQALKHQLPAYMVPAHFVSLPAFPLTISGKIDRLALPDPSLTITSPPATQAPSLTTLEQKLIHLWQEVLHREQVGPHDNFFDLGGHSLLIIRVQRELQQRFKLDVSVLDLFAYPTINALATFLSSSQQTAPQQSSSLRETPETLATREPQDSSNEPIAIIGLAGRFPGAKNIAEFWQNLRNGVESISFFTDEELKNAGIDAQILQSPLYVKVNAFIDDIDLFDASFFGYSPREAETIDPQQRLFLECAWEALEHAGYGNTDYRGSVGLFAGVSSSSYLPFYPETHAQSEHFSDNFQIQLGNEKDFLATRTSYKLNLRGPAITIQTACSTSLVAVHLACQSLRNNESSLALAGGCSIRIPQTTGYWYQEGGIASPDGHCRAFDAQAQGSVGGDGLGVVVLKRLSAALQDGDTIHAVIRGSAINNDGAAKVSYTAPGLQGQVHVITKALQQAAIDPDTIGYIETHGTGTPLGDSIEFAALKQAYGSVMTKKNGCALGSVKTNIGHLDAAAGIAGFIKTILILKHREIPASLHFETPNPLIDFAESPFYVNTLLAPWQSTTHLRRAAVSSFGIGGTNAHVILENAPPEQEPLAPTKTPSDNSWQVLTLSARSIAALESMTTRLLTYIQEHPFLSLNDIAYTLHVGRQAFAHRRILLCQQRNDTLQTLSIHTPERVYTDHWNESTPSLVWIFPGQGSQYASMTAQLYQHEPVFRVSIDQCAEILRPRLGLDIRSLLYPAEYPDTETPRNLDETWLTQPILFTVEYSLAQLWYSHGITPQAMLGHSLGEYVAACLAQVLSLEDALLLVADRGQLMQQLPPGAMVSIALSAEEAQAFLDEHISLAAINAPQKCVLAGPIARIDTLIRRLSQQGIAYQRLKNSHAFHSPMMEPMLDAFASRLRQIQLQSPEIPYISNLTGTWITPEQATDPMYWVQHTRQCVQFAQGVQTLFQEPLPLLLEVGPGHTLTSLVRQHSLMSHALVLPSLPAAQTTESELLTHYTTLGRLWLRGVSIDWSIFHTHQHQRRVPLPTYPFERQRYWIESAPREKEQQNTHSASTQKAALSDWFYIPTWKRAPLYLDYAHKQTSIPSTCWVVFSDPETSTQSMVQALRENQQQVIEIRVGERFTRQGDALYLLDPRSRSDYDALFHELQLTDRWPHNIVHAWSMTYAFEAEPLDPHSMRIHSIQERGFLSLLYTIQAIDQAQQTIPIHITVISNATQTVTGSESIVPEKATLGGICKVIPQEYPFLTCTYIDLDQSVPQSRQLQRQQAQLHAELLAPTTDPIVAYRGDQRWVQLYEPTHLDTAITDHVCLREKGTYLIIGGLGQIGLAMAEYLVRQKHARIVLIGRSPLPERAQWESCLSNHDMPESEIRKIQTLQRLESYGAEILTLSADAANEEQMRSALAQAEDQFGTIHGVIYAAGARPEQIFYTIHDTNTHIYDAQMEAKIHGVLVLERLLRDRNVDFCLLNSSLSSILGGLGFAAYTAVNLFLDAFVSQQTAQTSTRWISVNWDGWQFEQESTNKTLLDTRLAHLALTPDEGIDAWLRILSTDFLTQVIVSTGNLEERVTQWIRQKRQPLLPQPAPRSIDTSHTRPELQTAYVAPRNEIEQTIVEIWQTLLGIEPIGVYDNFLELGGHSLLATRVLTRIQELLHAELSLRSLLETPTVAGVAEHVIQSLTAHIDDSETEQLLAELDALTDEEVEAFLAQE</sequence>
<dbReference type="Pfam" id="PF00698">
    <property type="entry name" value="Acyl_transf_1"/>
    <property type="match status" value="1"/>
</dbReference>
<dbReference type="SUPFAM" id="SSF47336">
    <property type="entry name" value="ACP-like"/>
    <property type="match status" value="3"/>
</dbReference>
<dbReference type="InterPro" id="IPR009081">
    <property type="entry name" value="PP-bd_ACP"/>
</dbReference>
<dbReference type="InterPro" id="IPR025110">
    <property type="entry name" value="AMP-bd_C"/>
</dbReference>
<dbReference type="InterPro" id="IPR013968">
    <property type="entry name" value="PKS_KR"/>
</dbReference>
<dbReference type="CDD" id="cd00833">
    <property type="entry name" value="PKS"/>
    <property type="match status" value="1"/>
</dbReference>
<dbReference type="InterPro" id="IPR057326">
    <property type="entry name" value="KR_dom"/>
</dbReference>
<dbReference type="InterPro" id="IPR010071">
    <property type="entry name" value="AA_adenyl_dom"/>
</dbReference>
<dbReference type="SUPFAM" id="SSF52777">
    <property type="entry name" value="CoA-dependent acyltransferases"/>
    <property type="match status" value="2"/>
</dbReference>
<dbReference type="InterPro" id="IPR020845">
    <property type="entry name" value="AMP-binding_CS"/>
</dbReference>
<dbReference type="PROSITE" id="PS00606">
    <property type="entry name" value="KS3_1"/>
    <property type="match status" value="1"/>
</dbReference>
<dbReference type="SUPFAM" id="SSF55048">
    <property type="entry name" value="Probable ACP-binding domain of malonyl-CoA ACP transacylase"/>
    <property type="match status" value="1"/>
</dbReference>
<evidence type="ECO:0000313" key="10">
    <source>
        <dbReference type="Proteomes" id="UP000654345"/>
    </source>
</evidence>
<accession>A0ABQ3UYQ0</accession>
<evidence type="ECO:0000256" key="1">
    <source>
        <dbReference type="ARBA" id="ARBA00001957"/>
    </source>
</evidence>
<dbReference type="PROSITE" id="PS00012">
    <property type="entry name" value="PHOSPHOPANTETHEINE"/>
    <property type="match status" value="2"/>
</dbReference>
<dbReference type="SUPFAM" id="SSF56801">
    <property type="entry name" value="Acetyl-CoA synthetase-like"/>
    <property type="match status" value="2"/>
</dbReference>
<dbReference type="InterPro" id="IPR001242">
    <property type="entry name" value="Condensation_dom"/>
</dbReference>
<dbReference type="InterPro" id="IPR001227">
    <property type="entry name" value="Ac_transferase_dom_sf"/>
</dbReference>
<feature type="domain" description="Ketosynthase family 3 (KS3)" evidence="8">
    <location>
        <begin position="1680"/>
        <end position="2107"/>
    </location>
</feature>
<feature type="domain" description="Carrier" evidence="7">
    <location>
        <begin position="512"/>
        <end position="587"/>
    </location>
</feature>
<feature type="region of interest" description="Disordered" evidence="6">
    <location>
        <begin position="1656"/>
        <end position="1678"/>
    </location>
</feature>
<evidence type="ECO:0000259" key="8">
    <source>
        <dbReference type="PROSITE" id="PS52004"/>
    </source>
</evidence>
<dbReference type="InterPro" id="IPR014043">
    <property type="entry name" value="Acyl_transferase_dom"/>
</dbReference>
<dbReference type="Gene3D" id="3.30.70.3290">
    <property type="match status" value="1"/>
</dbReference>
<evidence type="ECO:0000256" key="2">
    <source>
        <dbReference type="ARBA" id="ARBA00022450"/>
    </source>
</evidence>
<dbReference type="InterPro" id="IPR014031">
    <property type="entry name" value="Ketoacyl_synth_C"/>
</dbReference>
<dbReference type="Pfam" id="PF00668">
    <property type="entry name" value="Condensation"/>
    <property type="match status" value="1"/>
</dbReference>
<dbReference type="PANTHER" id="PTHR45527:SF1">
    <property type="entry name" value="FATTY ACID SYNTHASE"/>
    <property type="match status" value="1"/>
</dbReference>